<dbReference type="Pfam" id="PF05154">
    <property type="entry name" value="TM2"/>
    <property type="match status" value="1"/>
</dbReference>
<keyword evidence="3 5" id="KW-1133">Transmembrane helix</keyword>
<dbReference type="OrthoDB" id="9812349at2"/>
<protein>
    <submittedName>
        <fullName evidence="7">TM2 domain-containing protein</fullName>
    </submittedName>
</protein>
<feature type="transmembrane region" description="Helical" evidence="5">
    <location>
        <begin position="99"/>
        <end position="125"/>
    </location>
</feature>
<dbReference type="Proteomes" id="UP000184444">
    <property type="component" value="Unassembled WGS sequence"/>
</dbReference>
<proteinExistence type="predicted"/>
<name>A0A1M7EJ91_9RHOB</name>
<dbReference type="STRING" id="53463.SAMN05444389_102143"/>
<dbReference type="EMBL" id="FRCK01000002">
    <property type="protein sequence ID" value="SHL91750.1"/>
    <property type="molecule type" value="Genomic_DNA"/>
</dbReference>
<feature type="domain" description="TM2" evidence="6">
    <location>
        <begin position="71"/>
        <end position="115"/>
    </location>
</feature>
<sequence>MKGQILHIDPRTGEGVVTGADGRRYAFAAEDLLGSGQIARPGVAVDFQPRGERAAEIYPDPGAPQPARHYGKSRMVAGLLALFFGSVGAHKFYLGYNRAGLIMLAVTALGWLLFFIPSGVVWLIAFVEGVIYLTRTDEQFHDTYELGERDWF</sequence>
<keyword evidence="4 5" id="KW-0472">Membrane</keyword>
<evidence type="ECO:0000256" key="1">
    <source>
        <dbReference type="ARBA" id="ARBA00004141"/>
    </source>
</evidence>
<dbReference type="AlphaFoldDB" id="A0A1M7EJ91"/>
<feature type="transmembrane region" description="Helical" evidence="5">
    <location>
        <begin position="75"/>
        <end position="93"/>
    </location>
</feature>
<dbReference type="InterPro" id="IPR007829">
    <property type="entry name" value="TM2"/>
</dbReference>
<reference evidence="8" key="1">
    <citation type="submission" date="2016-11" db="EMBL/GenBank/DDBJ databases">
        <authorList>
            <person name="Varghese N."/>
            <person name="Submissions S."/>
        </authorList>
    </citation>
    <scope>NUCLEOTIDE SEQUENCE [LARGE SCALE GENOMIC DNA]</scope>
    <source>
        <strain evidence="8">DSM 6637</strain>
    </source>
</reference>
<comment type="subcellular location">
    <subcellularLocation>
        <location evidence="1">Membrane</location>
        <topology evidence="1">Multi-pass membrane protein</topology>
    </subcellularLocation>
</comment>
<organism evidence="7 8">
    <name type="scientific">Paracoccus solventivorans</name>
    <dbReference type="NCBI Taxonomy" id="53463"/>
    <lineage>
        <taxon>Bacteria</taxon>
        <taxon>Pseudomonadati</taxon>
        <taxon>Pseudomonadota</taxon>
        <taxon>Alphaproteobacteria</taxon>
        <taxon>Rhodobacterales</taxon>
        <taxon>Paracoccaceae</taxon>
        <taxon>Paracoccus</taxon>
    </lineage>
</organism>
<keyword evidence="2 5" id="KW-0812">Transmembrane</keyword>
<evidence type="ECO:0000313" key="7">
    <source>
        <dbReference type="EMBL" id="SHL91750.1"/>
    </source>
</evidence>
<keyword evidence="8" id="KW-1185">Reference proteome</keyword>
<gene>
    <name evidence="7" type="ORF">SAMN05444389_102143</name>
</gene>
<evidence type="ECO:0000313" key="8">
    <source>
        <dbReference type="Proteomes" id="UP000184444"/>
    </source>
</evidence>
<accession>A0A1M7EJ91</accession>
<dbReference type="RefSeq" id="WP_073062510.1">
    <property type="nucleotide sequence ID" value="NZ_FRCK01000002.1"/>
</dbReference>
<dbReference type="GO" id="GO:0016020">
    <property type="term" value="C:membrane"/>
    <property type="evidence" value="ECO:0007669"/>
    <property type="project" value="UniProtKB-SubCell"/>
</dbReference>
<evidence type="ECO:0000256" key="2">
    <source>
        <dbReference type="ARBA" id="ARBA00022692"/>
    </source>
</evidence>
<evidence type="ECO:0000259" key="6">
    <source>
        <dbReference type="Pfam" id="PF05154"/>
    </source>
</evidence>
<evidence type="ECO:0000256" key="5">
    <source>
        <dbReference type="SAM" id="Phobius"/>
    </source>
</evidence>
<evidence type="ECO:0000256" key="4">
    <source>
        <dbReference type="ARBA" id="ARBA00023136"/>
    </source>
</evidence>
<evidence type="ECO:0000256" key="3">
    <source>
        <dbReference type="ARBA" id="ARBA00022989"/>
    </source>
</evidence>